<reference evidence="1" key="1">
    <citation type="submission" date="2022-07" db="EMBL/GenBank/DDBJ databases">
        <title>Genome analysis of Parmales, a sister group of diatoms, reveals the evolutionary specialization of diatoms from phago-mixotrophs to photoautotrophs.</title>
        <authorList>
            <person name="Ban H."/>
            <person name="Sato S."/>
            <person name="Yoshikawa S."/>
            <person name="Kazumasa Y."/>
            <person name="Nakamura Y."/>
            <person name="Ichinomiya M."/>
            <person name="Saitoh K."/>
            <person name="Sato N."/>
            <person name="Blanc-Mathieu R."/>
            <person name="Endo H."/>
            <person name="Kuwata A."/>
            <person name="Ogata H."/>
        </authorList>
    </citation>
    <scope>NUCLEOTIDE SEQUENCE</scope>
</reference>
<evidence type="ECO:0000313" key="1">
    <source>
        <dbReference type="EMBL" id="GMH58337.1"/>
    </source>
</evidence>
<name>A0A9W7DX57_9STRA</name>
<evidence type="ECO:0000313" key="2">
    <source>
        <dbReference type="Proteomes" id="UP001165082"/>
    </source>
</evidence>
<accession>A0A9W7DX57</accession>
<dbReference type="EMBL" id="BRXZ01000951">
    <property type="protein sequence ID" value="GMH58337.1"/>
    <property type="molecule type" value="Genomic_DNA"/>
</dbReference>
<dbReference type="Proteomes" id="UP001165082">
    <property type="component" value="Unassembled WGS sequence"/>
</dbReference>
<keyword evidence="2" id="KW-1185">Reference proteome</keyword>
<proteinExistence type="predicted"/>
<comment type="caution">
    <text evidence="1">The sequence shown here is derived from an EMBL/GenBank/DDBJ whole genome shotgun (WGS) entry which is preliminary data.</text>
</comment>
<organism evidence="1 2">
    <name type="scientific">Triparma retinervis</name>
    <dbReference type="NCBI Taxonomy" id="2557542"/>
    <lineage>
        <taxon>Eukaryota</taxon>
        <taxon>Sar</taxon>
        <taxon>Stramenopiles</taxon>
        <taxon>Ochrophyta</taxon>
        <taxon>Bolidophyceae</taxon>
        <taxon>Parmales</taxon>
        <taxon>Triparmaceae</taxon>
        <taxon>Triparma</taxon>
    </lineage>
</organism>
<protein>
    <submittedName>
        <fullName evidence="1">Uncharacterized protein</fullName>
    </submittedName>
</protein>
<dbReference type="AlphaFoldDB" id="A0A9W7DX57"/>
<feature type="non-terminal residue" evidence="1">
    <location>
        <position position="66"/>
    </location>
</feature>
<gene>
    <name evidence="1" type="ORF">TrRE_jg289</name>
</gene>
<sequence length="66" mass="6927">MDVGELGYAVVKGLGLLRSEVDVVLVGGLISVKEGGGEGYKEKCRLALAERLNDMLEARFSLASGS</sequence>